<reference evidence="1" key="1">
    <citation type="submission" date="2012-10" db="EMBL/GenBank/DDBJ databases">
        <authorList>
            <person name="Harkins D.M."/>
            <person name="Durkin A.S."/>
            <person name="Brinkac L.M."/>
            <person name="Haft D.H."/>
            <person name="Selengut J.D."/>
            <person name="Sanka R."/>
            <person name="DePew J."/>
            <person name="Purushe J."/>
            <person name="Matthias M.A."/>
            <person name="Vinetz J.M."/>
            <person name="Sutton G.G."/>
            <person name="Nierman W.C."/>
            <person name="Fouts D.E."/>
        </authorList>
    </citation>
    <scope>NUCLEOTIDE SEQUENCE [LARGE SCALE GENOMIC DNA]</scope>
    <source>
        <strain evidence="1">MOR084</strain>
    </source>
</reference>
<evidence type="ECO:0000313" key="1">
    <source>
        <dbReference type="EMBL" id="EKO33500.1"/>
    </source>
</evidence>
<protein>
    <submittedName>
        <fullName evidence="1">Uncharacterized protein</fullName>
    </submittedName>
</protein>
<keyword evidence="2" id="KW-1185">Reference proteome</keyword>
<comment type="caution">
    <text evidence="1">The sequence shown here is derived from an EMBL/GenBank/DDBJ whole genome shotgun (WGS) entry which is preliminary data.</text>
</comment>
<dbReference type="Proteomes" id="UP000006329">
    <property type="component" value="Unassembled WGS sequence"/>
</dbReference>
<organism evidence="1 2">
    <name type="scientific">Leptospira santarosai str. MOR084</name>
    <dbReference type="NCBI Taxonomy" id="1049984"/>
    <lineage>
        <taxon>Bacteria</taxon>
        <taxon>Pseudomonadati</taxon>
        <taxon>Spirochaetota</taxon>
        <taxon>Spirochaetia</taxon>
        <taxon>Leptospirales</taxon>
        <taxon>Leptospiraceae</taxon>
        <taxon>Leptospira</taxon>
    </lineage>
</organism>
<gene>
    <name evidence="1" type="ORF">LEP1GSC179_2632</name>
</gene>
<accession>A0A0E2BDY3</accession>
<dbReference type="AlphaFoldDB" id="A0A0E2BDY3"/>
<sequence>MQNLHEIRVAIPLSVDKPTFPDSNSSKTNPDRTAQNMFQKSLYFFPLKSKNKIGFFGIT</sequence>
<dbReference type="RefSeq" id="WP_004459422.1">
    <property type="nucleotide sequence ID" value="NZ_AHON02000051.1"/>
</dbReference>
<evidence type="ECO:0000313" key="2">
    <source>
        <dbReference type="Proteomes" id="UP000006329"/>
    </source>
</evidence>
<dbReference type="EMBL" id="AHON02000051">
    <property type="protein sequence ID" value="EKO33500.1"/>
    <property type="molecule type" value="Genomic_DNA"/>
</dbReference>
<proteinExistence type="predicted"/>
<dbReference type="GeneID" id="29741097"/>
<name>A0A0E2BDY3_9LEPT</name>